<keyword evidence="1" id="KW-1015">Disulfide bond</keyword>
<evidence type="ECO:0000256" key="2">
    <source>
        <dbReference type="ARBA" id="ARBA00024195"/>
    </source>
</evidence>
<comment type="similarity">
    <text evidence="2">Belongs to the peptidase S1 family. CLIP subfamily.</text>
</comment>
<dbReference type="GO" id="GO:0006508">
    <property type="term" value="P:proteolysis"/>
    <property type="evidence" value="ECO:0007669"/>
    <property type="project" value="UniProtKB-KW"/>
</dbReference>
<keyword evidence="6" id="KW-1185">Reference proteome</keyword>
<dbReference type="InterPro" id="IPR033116">
    <property type="entry name" value="TRYPSIN_SER"/>
</dbReference>
<evidence type="ECO:0000256" key="1">
    <source>
        <dbReference type="ARBA" id="ARBA00023157"/>
    </source>
</evidence>
<dbReference type="InterPro" id="IPR001254">
    <property type="entry name" value="Trypsin_dom"/>
</dbReference>
<feature type="non-terminal residue" evidence="5">
    <location>
        <position position="1"/>
    </location>
</feature>
<organism evidence="5 6">
    <name type="scientific">Brachionus plicatilis</name>
    <name type="common">Marine rotifer</name>
    <name type="synonym">Brachionus muelleri</name>
    <dbReference type="NCBI Taxonomy" id="10195"/>
    <lineage>
        <taxon>Eukaryota</taxon>
        <taxon>Metazoa</taxon>
        <taxon>Spiralia</taxon>
        <taxon>Gnathifera</taxon>
        <taxon>Rotifera</taxon>
        <taxon>Eurotatoria</taxon>
        <taxon>Monogononta</taxon>
        <taxon>Pseudotrocha</taxon>
        <taxon>Ploima</taxon>
        <taxon>Brachionidae</taxon>
        <taxon>Brachionus</taxon>
    </lineage>
</organism>
<keyword evidence="3" id="KW-0378">Hydrolase</keyword>
<dbReference type="InterPro" id="IPR001314">
    <property type="entry name" value="Peptidase_S1A"/>
</dbReference>
<keyword evidence="5" id="KW-0812">Transmembrane</keyword>
<keyword evidence="5" id="KW-0472">Membrane</keyword>
<evidence type="ECO:0000259" key="4">
    <source>
        <dbReference type="PROSITE" id="PS50240"/>
    </source>
</evidence>
<evidence type="ECO:0000256" key="3">
    <source>
        <dbReference type="RuleBase" id="RU363034"/>
    </source>
</evidence>
<dbReference type="FunFam" id="2.40.10.10:FF:000002">
    <property type="entry name" value="Transmembrane protease serine"/>
    <property type="match status" value="1"/>
</dbReference>
<keyword evidence="3" id="KW-0720">Serine protease</keyword>
<protein>
    <submittedName>
        <fullName evidence="5">Transmembrane protease serine 9-like</fullName>
    </submittedName>
</protein>
<dbReference type="EMBL" id="REGN01004297">
    <property type="protein sequence ID" value="RNA18178.1"/>
    <property type="molecule type" value="Genomic_DNA"/>
</dbReference>
<dbReference type="CDD" id="cd00190">
    <property type="entry name" value="Tryp_SPc"/>
    <property type="match status" value="2"/>
</dbReference>
<keyword evidence="3 5" id="KW-0645">Protease</keyword>
<evidence type="ECO:0000313" key="5">
    <source>
        <dbReference type="EMBL" id="RNA18178.1"/>
    </source>
</evidence>
<dbReference type="AlphaFoldDB" id="A0A3M7R4M3"/>
<dbReference type="PANTHER" id="PTHR24252">
    <property type="entry name" value="ACROSIN-RELATED"/>
    <property type="match status" value="1"/>
</dbReference>
<dbReference type="PROSITE" id="PS50240">
    <property type="entry name" value="TRYPSIN_DOM"/>
    <property type="match status" value="2"/>
</dbReference>
<dbReference type="OrthoDB" id="425190at2759"/>
<dbReference type="STRING" id="10195.A0A3M7R4M3"/>
<dbReference type="PROSITE" id="PS00135">
    <property type="entry name" value="TRYPSIN_SER"/>
    <property type="match status" value="2"/>
</dbReference>
<comment type="caution">
    <text evidence="5">The sequence shown here is derived from an EMBL/GenBank/DDBJ whole genome shotgun (WGS) entry which is preliminary data.</text>
</comment>
<dbReference type="Gene3D" id="2.40.10.10">
    <property type="entry name" value="Trypsin-like serine proteases"/>
    <property type="match status" value="2"/>
</dbReference>
<proteinExistence type="inferred from homology"/>
<feature type="domain" description="Peptidase S1" evidence="4">
    <location>
        <begin position="12"/>
        <end position="289"/>
    </location>
</feature>
<dbReference type="Proteomes" id="UP000276133">
    <property type="component" value="Unassembled WGS sequence"/>
</dbReference>
<gene>
    <name evidence="5" type="ORF">BpHYR1_032573</name>
</gene>
<accession>A0A3M7R4M3</accession>
<dbReference type="SUPFAM" id="SSF50494">
    <property type="entry name" value="Trypsin-like serine proteases"/>
    <property type="match status" value="2"/>
</dbReference>
<sequence>CGITFQQTNVRIVGGTEAVPHSWPSLALIFFNYTFNFDYMGKSNKKTVSSTCGGTLIDRSRIITAAHCFVKDASFSFNGTNIPITVRPNIYHPTYTSMYTVYLGLHNLSSVLNGHLNIFPAVAVSIKKFEMHPNFDSNYLLNDIAIIELVNGMILNERIQTACLPEPSFDLKINKPAWVAGWGSLKSGKSPSSTLQNVKLTIYNASYCHKIYFEKNWTTQICAGEYTGGKDTCQGDSGGPLMIKQLVNGVERSVLVGIISYGFSCAAPKYPAIYTRISAFLDWINSSQLDDPTQTTKIPKEIPILPAVNCNKSSCKKCGLRFSKPSFRIYGGAEANPYSWPSMALIVFNYKFNVKLDQQVAEVSKQYTCCGSLIDNQTILTAASCYIRQIKTFESGSELIPVRPNSFYPTIQSMYTVYLGVHDKKSILAGIVQPPVVKLGIKSFRTHPNFNSTTFLNDIGIIKLSRPVQFDQYIQPACLPKIPGYPKRFNRPSWAVGWGSGSSDSVMFNRLQNVKLVLYKSNMCNGVYPDVEKNWNRQLCSGDFGKFKNRPNLMDIFKGFFKGGKDTCDGDSGGPLYLRERVDGEFKYLLAGITSYGDGCGLPEKPGIYTKVSSYLRWIRIFLSGTHNRFSNLGPRRNSKKCGYGKVGKYCDGN</sequence>
<dbReference type="Pfam" id="PF00089">
    <property type="entry name" value="Trypsin"/>
    <property type="match status" value="2"/>
</dbReference>
<dbReference type="PANTHER" id="PTHR24252:SF7">
    <property type="entry name" value="HYALIN"/>
    <property type="match status" value="1"/>
</dbReference>
<dbReference type="InterPro" id="IPR043504">
    <property type="entry name" value="Peptidase_S1_PA_chymotrypsin"/>
</dbReference>
<dbReference type="GO" id="GO:0004252">
    <property type="term" value="F:serine-type endopeptidase activity"/>
    <property type="evidence" value="ECO:0007669"/>
    <property type="project" value="InterPro"/>
</dbReference>
<feature type="domain" description="Peptidase S1" evidence="4">
    <location>
        <begin position="329"/>
        <end position="624"/>
    </location>
</feature>
<dbReference type="SMART" id="SM00020">
    <property type="entry name" value="Tryp_SPc"/>
    <property type="match status" value="2"/>
</dbReference>
<evidence type="ECO:0000313" key="6">
    <source>
        <dbReference type="Proteomes" id="UP000276133"/>
    </source>
</evidence>
<dbReference type="PROSITE" id="PS00134">
    <property type="entry name" value="TRYPSIN_HIS"/>
    <property type="match status" value="1"/>
</dbReference>
<reference evidence="5 6" key="1">
    <citation type="journal article" date="2018" name="Sci. Rep.">
        <title>Genomic signatures of local adaptation to the degree of environmental predictability in rotifers.</title>
        <authorList>
            <person name="Franch-Gras L."/>
            <person name="Hahn C."/>
            <person name="Garcia-Roger E.M."/>
            <person name="Carmona M.J."/>
            <person name="Serra M."/>
            <person name="Gomez A."/>
        </authorList>
    </citation>
    <scope>NUCLEOTIDE SEQUENCE [LARGE SCALE GENOMIC DNA]</scope>
    <source>
        <strain evidence="5">HYR1</strain>
    </source>
</reference>
<dbReference type="PRINTS" id="PR00722">
    <property type="entry name" value="CHYMOTRYPSIN"/>
</dbReference>
<dbReference type="InterPro" id="IPR018114">
    <property type="entry name" value="TRYPSIN_HIS"/>
</dbReference>
<name>A0A3M7R4M3_BRAPC</name>
<dbReference type="InterPro" id="IPR009003">
    <property type="entry name" value="Peptidase_S1_PA"/>
</dbReference>